<dbReference type="InterPro" id="IPR029060">
    <property type="entry name" value="PIN-like_dom_sf"/>
</dbReference>
<dbReference type="Gene3D" id="3.40.50.1010">
    <property type="entry name" value="5'-nuclease"/>
    <property type="match status" value="1"/>
</dbReference>
<evidence type="ECO:0000256" key="6">
    <source>
        <dbReference type="ARBA" id="ARBA00022842"/>
    </source>
</evidence>
<dbReference type="PANTHER" id="PTHR33653:SF1">
    <property type="entry name" value="RIBONUCLEASE VAPC2"/>
    <property type="match status" value="1"/>
</dbReference>
<accession>A0ABT7AU02</accession>
<evidence type="ECO:0000256" key="4">
    <source>
        <dbReference type="ARBA" id="ARBA00022723"/>
    </source>
</evidence>
<sequence>MDNFRRPFQVVGLSDEDVRVFGEIRADLEQRGTPIGAYDLLIAAQAKSRDLVLVTNNMREFERVSGLRLENWVDV</sequence>
<keyword evidence="4" id="KW-0479">Metal-binding</keyword>
<keyword evidence="10" id="KW-1185">Reference proteome</keyword>
<feature type="domain" description="PIN" evidence="8">
    <location>
        <begin position="6"/>
        <end position="66"/>
    </location>
</feature>
<evidence type="ECO:0000256" key="5">
    <source>
        <dbReference type="ARBA" id="ARBA00022801"/>
    </source>
</evidence>
<dbReference type="InterPro" id="IPR050556">
    <property type="entry name" value="Type_II_TA_system_RNase"/>
</dbReference>
<keyword evidence="3" id="KW-0540">Nuclease</keyword>
<dbReference type="PANTHER" id="PTHR33653">
    <property type="entry name" value="RIBONUCLEASE VAPC2"/>
    <property type="match status" value="1"/>
</dbReference>
<evidence type="ECO:0000256" key="1">
    <source>
        <dbReference type="ARBA" id="ARBA00001946"/>
    </source>
</evidence>
<keyword evidence="6" id="KW-0460">Magnesium</keyword>
<gene>
    <name evidence="9" type="ORF">PMG71_13190</name>
</gene>
<proteinExistence type="inferred from homology"/>
<evidence type="ECO:0000256" key="7">
    <source>
        <dbReference type="ARBA" id="ARBA00038093"/>
    </source>
</evidence>
<dbReference type="SUPFAM" id="SSF88723">
    <property type="entry name" value="PIN domain-like"/>
    <property type="match status" value="1"/>
</dbReference>
<evidence type="ECO:0000256" key="2">
    <source>
        <dbReference type="ARBA" id="ARBA00022649"/>
    </source>
</evidence>
<dbReference type="EMBL" id="JAQOSP010000087">
    <property type="protein sequence ID" value="MDJ1170387.1"/>
    <property type="molecule type" value="Genomic_DNA"/>
</dbReference>
<keyword evidence="2" id="KW-1277">Toxin-antitoxin system</keyword>
<dbReference type="Proteomes" id="UP001235303">
    <property type="component" value="Unassembled WGS sequence"/>
</dbReference>
<evidence type="ECO:0000313" key="10">
    <source>
        <dbReference type="Proteomes" id="UP001235303"/>
    </source>
</evidence>
<comment type="caution">
    <text evidence="9">The sequence shown here is derived from an EMBL/GenBank/DDBJ whole genome shotgun (WGS) entry which is preliminary data.</text>
</comment>
<organism evidence="9 10">
    <name type="scientific">Roseofilum acuticapitatum BLCC-M154</name>
    <dbReference type="NCBI Taxonomy" id="3022444"/>
    <lineage>
        <taxon>Bacteria</taxon>
        <taxon>Bacillati</taxon>
        <taxon>Cyanobacteriota</taxon>
        <taxon>Cyanophyceae</taxon>
        <taxon>Desertifilales</taxon>
        <taxon>Desertifilaceae</taxon>
        <taxon>Roseofilum</taxon>
        <taxon>Roseofilum acuticapitatum</taxon>
    </lineage>
</organism>
<protein>
    <submittedName>
        <fullName evidence="9">PIN domain-containing protein</fullName>
    </submittedName>
</protein>
<dbReference type="InterPro" id="IPR002716">
    <property type="entry name" value="PIN_dom"/>
</dbReference>
<dbReference type="Pfam" id="PF01850">
    <property type="entry name" value="PIN"/>
    <property type="match status" value="1"/>
</dbReference>
<evidence type="ECO:0000256" key="3">
    <source>
        <dbReference type="ARBA" id="ARBA00022722"/>
    </source>
</evidence>
<name>A0ABT7AU02_9CYAN</name>
<evidence type="ECO:0000259" key="8">
    <source>
        <dbReference type="Pfam" id="PF01850"/>
    </source>
</evidence>
<comment type="cofactor">
    <cofactor evidence="1">
        <name>Mg(2+)</name>
        <dbReference type="ChEBI" id="CHEBI:18420"/>
    </cofactor>
</comment>
<comment type="similarity">
    <text evidence="7">Belongs to the PINc/VapC protein family.</text>
</comment>
<evidence type="ECO:0000313" key="9">
    <source>
        <dbReference type="EMBL" id="MDJ1170387.1"/>
    </source>
</evidence>
<keyword evidence="5" id="KW-0378">Hydrolase</keyword>
<reference evidence="9 10" key="1">
    <citation type="submission" date="2023-01" db="EMBL/GenBank/DDBJ databases">
        <title>Novel diversity within Roseofilum (Cyanobacteria; Desertifilaceae) from marine benthic mats with descriptions of four novel species.</title>
        <authorList>
            <person name="Wang Y."/>
            <person name="Berthold D.E."/>
            <person name="Hu J."/>
            <person name="Lefler F.W."/>
            <person name="Laughinghouse H.D. IV."/>
        </authorList>
    </citation>
    <scope>NUCLEOTIDE SEQUENCE [LARGE SCALE GENOMIC DNA]</scope>
    <source>
        <strain evidence="9 10">BLCC-M154</strain>
    </source>
</reference>